<dbReference type="InterPro" id="IPR029055">
    <property type="entry name" value="Ntn_hydrolases_N"/>
</dbReference>
<comment type="caution">
    <text evidence="4">The sequence shown here is derived from an EMBL/GenBank/DDBJ whole genome shotgun (WGS) entry which is preliminary data.</text>
</comment>
<comment type="pathway">
    <text evidence="1">Amino-acid biosynthesis; L-asparagine biosynthesis; L-asparagine from L-aspartate (L-Gln route): step 1/1.</text>
</comment>
<evidence type="ECO:0000313" key="4">
    <source>
        <dbReference type="EMBL" id="KPJ72968.1"/>
    </source>
</evidence>
<dbReference type="Gene3D" id="3.40.50.620">
    <property type="entry name" value="HUPs"/>
    <property type="match status" value="1"/>
</dbReference>
<organism evidence="4 5">
    <name type="scientific">candidate division TA06 bacterium DG_78</name>
    <dbReference type="NCBI Taxonomy" id="1703772"/>
    <lineage>
        <taxon>Bacteria</taxon>
        <taxon>Bacteria division TA06</taxon>
    </lineage>
</organism>
<dbReference type="EC" id="6.3.5.4" evidence="2"/>
<protein>
    <recommendedName>
        <fullName evidence="2">asparagine synthase (glutamine-hydrolyzing)</fullName>
        <ecNumber evidence="2">6.3.5.4</ecNumber>
    </recommendedName>
</protein>
<comment type="catalytic activity">
    <reaction evidence="3">
        <text>L-aspartate + L-glutamine + ATP + H2O = L-asparagine + L-glutamate + AMP + diphosphate + H(+)</text>
        <dbReference type="Rhea" id="RHEA:12228"/>
        <dbReference type="ChEBI" id="CHEBI:15377"/>
        <dbReference type="ChEBI" id="CHEBI:15378"/>
        <dbReference type="ChEBI" id="CHEBI:29985"/>
        <dbReference type="ChEBI" id="CHEBI:29991"/>
        <dbReference type="ChEBI" id="CHEBI:30616"/>
        <dbReference type="ChEBI" id="CHEBI:33019"/>
        <dbReference type="ChEBI" id="CHEBI:58048"/>
        <dbReference type="ChEBI" id="CHEBI:58359"/>
        <dbReference type="ChEBI" id="CHEBI:456215"/>
        <dbReference type="EC" id="6.3.5.4"/>
    </reaction>
</comment>
<dbReference type="GO" id="GO:0004066">
    <property type="term" value="F:asparagine synthase (glutamine-hydrolyzing) activity"/>
    <property type="evidence" value="ECO:0007669"/>
    <property type="project" value="UniProtKB-EC"/>
</dbReference>
<proteinExistence type="predicted"/>
<evidence type="ECO:0000256" key="3">
    <source>
        <dbReference type="ARBA" id="ARBA00048741"/>
    </source>
</evidence>
<evidence type="ECO:0000256" key="2">
    <source>
        <dbReference type="ARBA" id="ARBA00012737"/>
    </source>
</evidence>
<feature type="non-terminal residue" evidence="4">
    <location>
        <position position="1"/>
    </location>
</feature>
<reference evidence="4 5" key="1">
    <citation type="journal article" date="2015" name="Microbiome">
        <title>Genomic resolution of linkages in carbon, nitrogen, and sulfur cycling among widespread estuary sediment bacteria.</title>
        <authorList>
            <person name="Baker B.J."/>
            <person name="Lazar C.S."/>
            <person name="Teske A.P."/>
            <person name="Dick G.J."/>
        </authorList>
    </citation>
    <scope>NUCLEOTIDE SEQUENCE [LARGE SCALE GENOMIC DNA]</scope>
    <source>
        <strain evidence="4">DG_78</strain>
    </source>
</reference>
<gene>
    <name evidence="4" type="ORF">AMJ52_04495</name>
</gene>
<dbReference type="EMBL" id="LJNI01000046">
    <property type="protein sequence ID" value="KPJ72968.1"/>
    <property type="molecule type" value="Genomic_DNA"/>
</dbReference>
<evidence type="ECO:0000313" key="5">
    <source>
        <dbReference type="Proteomes" id="UP000051012"/>
    </source>
</evidence>
<evidence type="ECO:0000256" key="1">
    <source>
        <dbReference type="ARBA" id="ARBA00005187"/>
    </source>
</evidence>
<dbReference type="Gene3D" id="3.60.20.10">
    <property type="entry name" value="Glutamine Phosphoribosylpyrophosphate, subunit 1, domain 1"/>
    <property type="match status" value="1"/>
</dbReference>
<dbReference type="SUPFAM" id="SSF56235">
    <property type="entry name" value="N-terminal nucleophile aminohydrolases (Ntn hydrolases)"/>
    <property type="match status" value="1"/>
</dbReference>
<name>A0A0S7YDZ4_UNCT6</name>
<dbReference type="PANTHER" id="PTHR43284">
    <property type="entry name" value="ASPARAGINE SYNTHETASE (GLUTAMINE-HYDROLYZING)"/>
    <property type="match status" value="1"/>
</dbReference>
<dbReference type="InterPro" id="IPR051786">
    <property type="entry name" value="ASN_synthetase/amidase"/>
</dbReference>
<dbReference type="SUPFAM" id="SSF52402">
    <property type="entry name" value="Adenine nucleotide alpha hydrolases-like"/>
    <property type="match status" value="1"/>
</dbReference>
<dbReference type="Proteomes" id="UP000051012">
    <property type="component" value="Unassembled WGS sequence"/>
</dbReference>
<dbReference type="AlphaFoldDB" id="A0A0S7YDZ4"/>
<dbReference type="InterPro" id="IPR014729">
    <property type="entry name" value="Rossmann-like_a/b/a_fold"/>
</dbReference>
<dbReference type="PANTHER" id="PTHR43284:SF1">
    <property type="entry name" value="ASPARAGINE SYNTHETASE"/>
    <property type="match status" value="1"/>
</dbReference>
<accession>A0A0S7YDZ4</accession>
<sequence>NKSILSCISDHLNVLPIYYSFKDGVFIFSSAIKPILDSDGVTATINTASIVEFAIFDYILGKKTYYNGIFLLDYGTILTATATGVEEKKYFSVDFLFRQNLMKKNESLEALSSLLHENVNLYGSDAEKFLLSLTGGFDGRANLALIDRPAKDFLCYSYGMPGSQQITVPQEIAQRVDINYQPIYLDSNFEKHYEQCAMKALFYSDGTAPLLRANYPYAYTQLQDVARIAITGLFGSEILRPIHNLGVFFNDNSERLFMGRNFEKDMSYVFEYEKRRGYLRPELFDECYGYIRENVWKSYFARYRDIDALTRFFFFFIGEGVRKYFMQEIRIERVYVITRFPYFDFDLVDLMYKTPFAGMYNGALKKSAIKRRRSQLLYAYVIDKYRPLLGEIVTDRGYKPKDLLSRFSYFKIVPRYLKTQWHNKRVGDDTFNSEKWTDIVFSKNRELMETQTDIFPGSLCIKYDSKVNLRENYYFSRMFSLKYWLEKM</sequence>